<evidence type="ECO:0000256" key="5">
    <source>
        <dbReference type="ARBA" id="ARBA00012807"/>
    </source>
</evidence>
<dbReference type="HAMAP" id="MF_00605">
    <property type="entry name" value="TrmD"/>
    <property type="match status" value="1"/>
</dbReference>
<dbReference type="InterPro" id="IPR029026">
    <property type="entry name" value="tRNA_m1G_MTases_N"/>
</dbReference>
<evidence type="ECO:0000256" key="12">
    <source>
        <dbReference type="ARBA" id="ARBA00029736"/>
    </source>
</evidence>
<evidence type="ECO:0000313" key="20">
    <source>
        <dbReference type="EMBL" id="SMO63520.1"/>
    </source>
</evidence>
<comment type="subunit">
    <text evidence="4 15 17">Homodimer.</text>
</comment>
<dbReference type="OrthoDB" id="9807416at2"/>
<feature type="region of interest" description="Disordered" evidence="18">
    <location>
        <begin position="206"/>
        <end position="230"/>
    </location>
</feature>
<keyword evidence="10 15" id="KW-0949">S-adenosyl-L-methionine</keyword>
<keyword evidence="11 15" id="KW-0819">tRNA processing</keyword>
<sequence length="230" mass="25891">MRIDIISAVPALLESPLNHSIVKRALDKGLVEIHVHDLRDYTEDKHNKIDDYPYGGEPGMVLTPQPIFSCVEHLQSERDYDEVIFTAPDGETFEQEHANKLSLKGNIMILCGHYKGVDQRVRDELITSEFSVGDYVLSGGELPALVITDAIVRLLPGVLGDAGSALNDSFQDGLLEGPVYTRPSDFRGLQVPEVLLSGNHKKIAEWKQQQAEKRTKERRTDLYKKFKKEH</sequence>
<feature type="binding site" evidence="15 16">
    <location>
        <position position="112"/>
    </location>
    <ligand>
        <name>S-adenosyl-L-methionine</name>
        <dbReference type="ChEBI" id="CHEBI:59789"/>
    </ligand>
</feature>
<evidence type="ECO:0000256" key="18">
    <source>
        <dbReference type="SAM" id="MobiDB-lite"/>
    </source>
</evidence>
<keyword evidence="9 15" id="KW-0808">Transferase</keyword>
<dbReference type="FunFam" id="3.40.1280.10:FF:000001">
    <property type="entry name" value="tRNA (guanine-N(1)-)-methyltransferase"/>
    <property type="match status" value="1"/>
</dbReference>
<comment type="similarity">
    <text evidence="3 15 17">Belongs to the RNA methyltransferase TrmD family.</text>
</comment>
<dbReference type="EMBL" id="FXTP01000006">
    <property type="protein sequence ID" value="SMO63520.1"/>
    <property type="molecule type" value="Genomic_DNA"/>
</dbReference>
<accession>A0A521CXX7</accession>
<evidence type="ECO:0000256" key="7">
    <source>
        <dbReference type="ARBA" id="ARBA00022490"/>
    </source>
</evidence>
<dbReference type="NCBIfam" id="TIGR00088">
    <property type="entry name" value="trmD"/>
    <property type="match status" value="1"/>
</dbReference>
<dbReference type="NCBIfam" id="NF000648">
    <property type="entry name" value="PRK00026.1"/>
    <property type="match status" value="1"/>
</dbReference>
<evidence type="ECO:0000256" key="17">
    <source>
        <dbReference type="RuleBase" id="RU003464"/>
    </source>
</evidence>
<keyword evidence="7 15" id="KW-0963">Cytoplasm</keyword>
<dbReference type="InterPro" id="IPR029028">
    <property type="entry name" value="Alpha/beta_knot_MTases"/>
</dbReference>
<comment type="subcellular location">
    <subcellularLocation>
        <location evidence="2 15 17">Cytoplasm</location>
    </subcellularLocation>
</comment>
<dbReference type="AlphaFoldDB" id="A0A521CXX7"/>
<gene>
    <name evidence="15" type="primary">trmD</name>
    <name evidence="20" type="ORF">SAMN06265219_106138</name>
</gene>
<dbReference type="GO" id="GO:0005829">
    <property type="term" value="C:cytosol"/>
    <property type="evidence" value="ECO:0007669"/>
    <property type="project" value="TreeGrafter"/>
</dbReference>
<dbReference type="PANTHER" id="PTHR46417">
    <property type="entry name" value="TRNA (GUANINE-N(1)-)-METHYLTRANSFERASE"/>
    <property type="match status" value="1"/>
</dbReference>
<dbReference type="PANTHER" id="PTHR46417:SF1">
    <property type="entry name" value="TRNA (GUANINE-N(1)-)-METHYLTRANSFERASE"/>
    <property type="match status" value="1"/>
</dbReference>
<proteinExistence type="inferred from homology"/>
<evidence type="ECO:0000313" key="21">
    <source>
        <dbReference type="Proteomes" id="UP000317557"/>
    </source>
</evidence>
<dbReference type="Gene3D" id="1.10.1270.20">
    <property type="entry name" value="tRNA(m1g37)methyltransferase, domain 2"/>
    <property type="match status" value="1"/>
</dbReference>
<evidence type="ECO:0000256" key="14">
    <source>
        <dbReference type="ARBA" id="ARBA00047783"/>
    </source>
</evidence>
<dbReference type="InterPro" id="IPR002649">
    <property type="entry name" value="tRNA_m1G_MeTrfase_TrmD"/>
</dbReference>
<dbReference type="EC" id="2.1.1.228" evidence="5 15"/>
<evidence type="ECO:0000256" key="8">
    <source>
        <dbReference type="ARBA" id="ARBA00022603"/>
    </source>
</evidence>
<dbReference type="CDD" id="cd18080">
    <property type="entry name" value="TrmD-like"/>
    <property type="match status" value="1"/>
</dbReference>
<dbReference type="InterPro" id="IPR016009">
    <property type="entry name" value="tRNA_MeTrfase_TRMD/TRM10"/>
</dbReference>
<comment type="catalytic activity">
    <reaction evidence="14 15 17">
        <text>guanosine(37) in tRNA + S-adenosyl-L-methionine = N(1)-methylguanosine(37) in tRNA + S-adenosyl-L-homocysteine + H(+)</text>
        <dbReference type="Rhea" id="RHEA:36899"/>
        <dbReference type="Rhea" id="RHEA-COMP:10145"/>
        <dbReference type="Rhea" id="RHEA-COMP:10147"/>
        <dbReference type="ChEBI" id="CHEBI:15378"/>
        <dbReference type="ChEBI" id="CHEBI:57856"/>
        <dbReference type="ChEBI" id="CHEBI:59789"/>
        <dbReference type="ChEBI" id="CHEBI:73542"/>
        <dbReference type="ChEBI" id="CHEBI:74269"/>
        <dbReference type="EC" id="2.1.1.228"/>
    </reaction>
</comment>
<organism evidence="20 21">
    <name type="scientific">Gracilimonas mengyeensis</name>
    <dbReference type="NCBI Taxonomy" id="1302730"/>
    <lineage>
        <taxon>Bacteria</taxon>
        <taxon>Pseudomonadati</taxon>
        <taxon>Balneolota</taxon>
        <taxon>Balneolia</taxon>
        <taxon>Balneolales</taxon>
        <taxon>Balneolaceae</taxon>
        <taxon>Gracilimonas</taxon>
    </lineage>
</organism>
<name>A0A521CXX7_9BACT</name>
<protein>
    <recommendedName>
        <fullName evidence="6 15">tRNA (guanine-N(1)-)-methyltransferase</fullName>
        <ecNumber evidence="5 15">2.1.1.228</ecNumber>
    </recommendedName>
    <alternativeName>
        <fullName evidence="12 15">M1G-methyltransferase</fullName>
    </alternativeName>
    <alternativeName>
        <fullName evidence="13 15">tRNA [GM37] methyltransferase</fullName>
    </alternativeName>
</protein>
<feature type="compositionally biased region" description="Basic and acidic residues" evidence="18">
    <location>
        <begin position="206"/>
        <end position="224"/>
    </location>
</feature>
<evidence type="ECO:0000256" key="1">
    <source>
        <dbReference type="ARBA" id="ARBA00002634"/>
    </source>
</evidence>
<dbReference type="GO" id="GO:0002939">
    <property type="term" value="P:tRNA N1-guanine methylation"/>
    <property type="evidence" value="ECO:0007669"/>
    <property type="project" value="TreeGrafter"/>
</dbReference>
<feature type="binding site" evidence="15 16">
    <location>
        <begin position="132"/>
        <end position="137"/>
    </location>
    <ligand>
        <name>S-adenosyl-L-methionine</name>
        <dbReference type="ChEBI" id="CHEBI:59789"/>
    </ligand>
</feature>
<evidence type="ECO:0000256" key="4">
    <source>
        <dbReference type="ARBA" id="ARBA00011738"/>
    </source>
</evidence>
<keyword evidence="8 15" id="KW-0489">Methyltransferase</keyword>
<reference evidence="20 21" key="1">
    <citation type="submission" date="2017-05" db="EMBL/GenBank/DDBJ databases">
        <authorList>
            <person name="Varghese N."/>
            <person name="Submissions S."/>
        </authorList>
    </citation>
    <scope>NUCLEOTIDE SEQUENCE [LARGE SCALE GENOMIC DNA]</scope>
    <source>
        <strain evidence="20 21">DSM 21985</strain>
    </source>
</reference>
<evidence type="ECO:0000259" key="19">
    <source>
        <dbReference type="Pfam" id="PF01746"/>
    </source>
</evidence>
<evidence type="ECO:0000256" key="13">
    <source>
        <dbReference type="ARBA" id="ARBA00033392"/>
    </source>
</evidence>
<dbReference type="GO" id="GO:0052906">
    <property type="term" value="F:tRNA (guanine(37)-N1)-methyltransferase activity"/>
    <property type="evidence" value="ECO:0007669"/>
    <property type="project" value="UniProtKB-UniRule"/>
</dbReference>
<evidence type="ECO:0000256" key="11">
    <source>
        <dbReference type="ARBA" id="ARBA00022694"/>
    </source>
</evidence>
<dbReference type="InterPro" id="IPR023148">
    <property type="entry name" value="tRNA_m1G_MeTrfase_C_sf"/>
</dbReference>
<dbReference type="PIRSF" id="PIRSF000386">
    <property type="entry name" value="tRNA_mtase"/>
    <property type="match status" value="1"/>
</dbReference>
<evidence type="ECO:0000256" key="15">
    <source>
        <dbReference type="HAMAP-Rule" id="MF_00605"/>
    </source>
</evidence>
<dbReference type="Pfam" id="PF01746">
    <property type="entry name" value="tRNA_m1G_MT"/>
    <property type="match status" value="1"/>
</dbReference>
<evidence type="ECO:0000256" key="10">
    <source>
        <dbReference type="ARBA" id="ARBA00022691"/>
    </source>
</evidence>
<evidence type="ECO:0000256" key="3">
    <source>
        <dbReference type="ARBA" id="ARBA00007630"/>
    </source>
</evidence>
<evidence type="ECO:0000256" key="9">
    <source>
        <dbReference type="ARBA" id="ARBA00022679"/>
    </source>
</evidence>
<evidence type="ECO:0000256" key="16">
    <source>
        <dbReference type="PIRSR" id="PIRSR000386-1"/>
    </source>
</evidence>
<keyword evidence="21" id="KW-1185">Reference proteome</keyword>
<evidence type="ECO:0000256" key="2">
    <source>
        <dbReference type="ARBA" id="ARBA00004496"/>
    </source>
</evidence>
<evidence type="ECO:0000256" key="6">
    <source>
        <dbReference type="ARBA" id="ARBA00014679"/>
    </source>
</evidence>
<dbReference type="Proteomes" id="UP000317557">
    <property type="component" value="Unassembled WGS sequence"/>
</dbReference>
<dbReference type="Gene3D" id="3.40.1280.10">
    <property type="match status" value="1"/>
</dbReference>
<comment type="function">
    <text evidence="1 15 17">Specifically methylates guanosine-37 in various tRNAs.</text>
</comment>
<feature type="domain" description="tRNA methyltransferase TRMD/TRM10-type" evidence="19">
    <location>
        <begin position="1"/>
        <end position="225"/>
    </location>
</feature>
<dbReference type="SUPFAM" id="SSF75217">
    <property type="entry name" value="alpha/beta knot"/>
    <property type="match status" value="1"/>
</dbReference>
<dbReference type="RefSeq" id="WP_142454164.1">
    <property type="nucleotide sequence ID" value="NZ_FXTP01000006.1"/>
</dbReference>